<organism evidence="2 3">
    <name type="scientific">Candidatus Magasanikbacteria bacterium CG_4_10_14_0_2_um_filter_41_31</name>
    <dbReference type="NCBI Taxonomy" id="1974639"/>
    <lineage>
        <taxon>Bacteria</taxon>
        <taxon>Candidatus Magasanikiibacteriota</taxon>
    </lineage>
</organism>
<dbReference type="Pfam" id="PF00814">
    <property type="entry name" value="TsaD"/>
    <property type="match status" value="1"/>
</dbReference>
<sequence length="127" mass="13914">MYLMINTSEKDMVALSLFDEQEKKEIQVSASNRKLLQVIDSFLTSKHKTQDDVAGVMVVVGQGSFTSTRLSVTAANTFGYVRRIPLLSISEQQATDVQSLIPILLDQPLGQYISATYSGTPNIGNLS</sequence>
<dbReference type="Gene3D" id="3.30.420.40">
    <property type="match status" value="1"/>
</dbReference>
<dbReference type="SUPFAM" id="SSF53067">
    <property type="entry name" value="Actin-like ATPase domain"/>
    <property type="match status" value="1"/>
</dbReference>
<dbReference type="Proteomes" id="UP000230078">
    <property type="component" value="Unassembled WGS sequence"/>
</dbReference>
<evidence type="ECO:0000259" key="1">
    <source>
        <dbReference type="Pfam" id="PF00814"/>
    </source>
</evidence>
<proteinExistence type="predicted"/>
<dbReference type="AlphaFoldDB" id="A0A2M7V3B2"/>
<dbReference type="EMBL" id="PFPI01000040">
    <property type="protein sequence ID" value="PIZ92964.1"/>
    <property type="molecule type" value="Genomic_DNA"/>
</dbReference>
<evidence type="ECO:0000313" key="2">
    <source>
        <dbReference type="EMBL" id="PIZ92964.1"/>
    </source>
</evidence>
<reference evidence="3" key="1">
    <citation type="submission" date="2017-09" db="EMBL/GenBank/DDBJ databases">
        <title>Depth-based differentiation of microbial function through sediment-hosted aquifers and enrichment of novel symbionts in the deep terrestrial subsurface.</title>
        <authorList>
            <person name="Probst A.J."/>
            <person name="Ladd B."/>
            <person name="Jarett J.K."/>
            <person name="Geller-Mcgrath D.E."/>
            <person name="Sieber C.M.K."/>
            <person name="Emerson J.B."/>
            <person name="Anantharaman K."/>
            <person name="Thomas B.C."/>
            <person name="Malmstrom R."/>
            <person name="Stieglmeier M."/>
            <person name="Klingl A."/>
            <person name="Woyke T."/>
            <person name="Ryan C.M."/>
            <person name="Banfield J.F."/>
        </authorList>
    </citation>
    <scope>NUCLEOTIDE SEQUENCE [LARGE SCALE GENOMIC DNA]</scope>
</reference>
<name>A0A2M7V3B2_9BACT</name>
<comment type="caution">
    <text evidence="2">The sequence shown here is derived from an EMBL/GenBank/DDBJ whole genome shotgun (WGS) entry which is preliminary data.</text>
</comment>
<dbReference type="InterPro" id="IPR000905">
    <property type="entry name" value="Gcp-like_dom"/>
</dbReference>
<feature type="domain" description="Gcp-like" evidence="1">
    <location>
        <begin position="31"/>
        <end position="115"/>
    </location>
</feature>
<dbReference type="InterPro" id="IPR043129">
    <property type="entry name" value="ATPase_NBD"/>
</dbReference>
<protein>
    <recommendedName>
        <fullName evidence="1">Gcp-like domain-containing protein</fullName>
    </recommendedName>
</protein>
<accession>A0A2M7V3B2</accession>
<evidence type="ECO:0000313" key="3">
    <source>
        <dbReference type="Proteomes" id="UP000230078"/>
    </source>
</evidence>
<gene>
    <name evidence="2" type="ORF">COX83_03135</name>
</gene>